<protein>
    <submittedName>
        <fullName evidence="2">Hemolysin-type calcium-binding region</fullName>
    </submittedName>
</protein>
<dbReference type="GO" id="GO:0005509">
    <property type="term" value="F:calcium ion binding"/>
    <property type="evidence" value="ECO:0007669"/>
    <property type="project" value="InterPro"/>
</dbReference>
<proteinExistence type="predicted"/>
<dbReference type="AlphaFoldDB" id="W4HHH6"/>
<feature type="region of interest" description="Disordered" evidence="1">
    <location>
        <begin position="28"/>
        <end position="54"/>
    </location>
</feature>
<dbReference type="PRINTS" id="PR00313">
    <property type="entry name" value="CABNDNGRPT"/>
</dbReference>
<comment type="caution">
    <text evidence="2">The sequence shown here is derived from an EMBL/GenBank/DDBJ whole genome shotgun (WGS) entry which is preliminary data.</text>
</comment>
<sequence>MANVIGTTGNDSLPGTDEADVIEGLAGNDTLEGFDGDDTLEAGPGQDRLFAGTGDDVLDSSAGNAAEEEFGDVLSPGFGNDTIIGNAALWAAGDGIDFGYDQVSGVGGLTITADASGSGTVVSGDGSKNDTFTFANFIWGSRDSDIITSAVTDRFFGFEGGQGNDTLIGSGSQDEANYFYTDGSGGIVADLEAGTVVDTFGDVDELTGIEWL</sequence>
<dbReference type="EMBL" id="AQQW01000011">
    <property type="protein sequence ID" value="ETW11606.1"/>
    <property type="molecule type" value="Genomic_DNA"/>
</dbReference>
<dbReference type="InterPro" id="IPR011049">
    <property type="entry name" value="Serralysin-like_metalloprot_C"/>
</dbReference>
<evidence type="ECO:0000313" key="3">
    <source>
        <dbReference type="Proteomes" id="UP000019063"/>
    </source>
</evidence>
<accession>W4HHH6</accession>
<dbReference type="eggNOG" id="COG2931">
    <property type="taxonomic scope" value="Bacteria"/>
</dbReference>
<gene>
    <name evidence="2" type="ORF">ATO8_16865</name>
</gene>
<evidence type="ECO:0000313" key="2">
    <source>
        <dbReference type="EMBL" id="ETW11606.1"/>
    </source>
</evidence>
<evidence type="ECO:0000256" key="1">
    <source>
        <dbReference type="SAM" id="MobiDB-lite"/>
    </source>
</evidence>
<name>W4HHH6_9RHOB</name>
<dbReference type="SUPFAM" id="SSF51120">
    <property type="entry name" value="beta-Roll"/>
    <property type="match status" value="1"/>
</dbReference>
<dbReference type="RefSeq" id="WP_043846171.1">
    <property type="nucleotide sequence ID" value="NZ_AQQW01000011.1"/>
</dbReference>
<dbReference type="Gene3D" id="2.150.10.10">
    <property type="entry name" value="Serralysin-like metalloprotease, C-terminal"/>
    <property type="match status" value="1"/>
</dbReference>
<dbReference type="STRING" id="1379903.ATO8_16865"/>
<feature type="non-terminal residue" evidence="2">
    <location>
        <position position="212"/>
    </location>
</feature>
<dbReference type="Proteomes" id="UP000019063">
    <property type="component" value="Unassembled WGS sequence"/>
</dbReference>
<organism evidence="2 3">
    <name type="scientific">Roseivivax marinus</name>
    <dbReference type="NCBI Taxonomy" id="1379903"/>
    <lineage>
        <taxon>Bacteria</taxon>
        <taxon>Pseudomonadati</taxon>
        <taxon>Pseudomonadota</taxon>
        <taxon>Alphaproteobacteria</taxon>
        <taxon>Rhodobacterales</taxon>
        <taxon>Roseobacteraceae</taxon>
        <taxon>Roseivivax</taxon>
    </lineage>
</organism>
<keyword evidence="3" id="KW-1185">Reference proteome</keyword>
<dbReference type="InterPro" id="IPR001343">
    <property type="entry name" value="Hemolysn_Ca-bd"/>
</dbReference>
<dbReference type="Pfam" id="PF00353">
    <property type="entry name" value="HemolysinCabind"/>
    <property type="match status" value="3"/>
</dbReference>
<reference evidence="2 3" key="1">
    <citation type="journal article" date="2014" name="Antonie Van Leeuwenhoek">
        <title>Roseivivax atlanticus sp. nov., isolated from surface seawater of the Atlantic Ocean.</title>
        <authorList>
            <person name="Li G."/>
            <person name="Lai Q."/>
            <person name="Liu X."/>
            <person name="Sun F."/>
            <person name="Shao Z."/>
        </authorList>
    </citation>
    <scope>NUCLEOTIDE SEQUENCE [LARGE SCALE GENOMIC DNA]</scope>
    <source>
        <strain evidence="2 3">22II-s10s</strain>
    </source>
</reference>